<dbReference type="Proteomes" id="UP001500390">
    <property type="component" value="Unassembled WGS sequence"/>
</dbReference>
<comment type="caution">
    <text evidence="1">The sequence shown here is derived from an EMBL/GenBank/DDBJ whole genome shotgun (WGS) entry which is preliminary data.</text>
</comment>
<reference evidence="2" key="1">
    <citation type="journal article" date="2019" name="Int. J. Syst. Evol. Microbiol.">
        <title>The Global Catalogue of Microorganisms (GCM) 10K type strain sequencing project: providing services to taxonomists for standard genome sequencing and annotation.</title>
        <authorList>
            <consortium name="The Broad Institute Genomics Platform"/>
            <consortium name="The Broad Institute Genome Sequencing Center for Infectious Disease"/>
            <person name="Wu L."/>
            <person name="Ma J."/>
        </authorList>
    </citation>
    <scope>NUCLEOTIDE SEQUENCE [LARGE SCALE GENOMIC DNA]</scope>
    <source>
        <strain evidence="2">JCM 17738</strain>
    </source>
</reference>
<gene>
    <name evidence="1" type="ORF">GCM10023153_34380</name>
</gene>
<protein>
    <submittedName>
        <fullName evidence="1">Uncharacterized protein</fullName>
    </submittedName>
</protein>
<organism evidence="1 2">
    <name type="scientific">Ornithinibacter aureus</name>
    <dbReference type="NCBI Taxonomy" id="622664"/>
    <lineage>
        <taxon>Bacteria</taxon>
        <taxon>Bacillati</taxon>
        <taxon>Actinomycetota</taxon>
        <taxon>Actinomycetes</taxon>
        <taxon>Micrococcales</taxon>
        <taxon>Intrasporangiaceae</taxon>
        <taxon>Ornithinibacter</taxon>
    </lineage>
</organism>
<accession>A0ABP8KCU0</accession>
<proteinExistence type="predicted"/>
<dbReference type="EMBL" id="BAABFX010000055">
    <property type="protein sequence ID" value="GAA4403994.1"/>
    <property type="molecule type" value="Genomic_DNA"/>
</dbReference>
<keyword evidence="2" id="KW-1185">Reference proteome</keyword>
<name>A0ABP8KCU0_9MICO</name>
<sequence length="144" mass="16078">MTRHRVADFVGVSTEPRRGVEKPVGPYEFFTDGGVHVYLHDADFLGLVWLPSGTFRFYFVYSAEWTPPEALATPVVELTFSKVEVSRWETDMDVLQDTEHGGQVSDFAWDGADGFDFSTFTLDLSFSAARMEARLLEAAPSALS</sequence>
<evidence type="ECO:0000313" key="2">
    <source>
        <dbReference type="Proteomes" id="UP001500390"/>
    </source>
</evidence>
<evidence type="ECO:0000313" key="1">
    <source>
        <dbReference type="EMBL" id="GAA4403994.1"/>
    </source>
</evidence>